<organism evidence="2 3">
    <name type="scientific">Spirosoma validum</name>
    <dbReference type="NCBI Taxonomy" id="2771355"/>
    <lineage>
        <taxon>Bacteria</taxon>
        <taxon>Pseudomonadati</taxon>
        <taxon>Bacteroidota</taxon>
        <taxon>Cytophagia</taxon>
        <taxon>Cytophagales</taxon>
        <taxon>Cytophagaceae</taxon>
        <taxon>Spirosoma</taxon>
    </lineage>
</organism>
<evidence type="ECO:0000256" key="1">
    <source>
        <dbReference type="SAM" id="Phobius"/>
    </source>
</evidence>
<protein>
    <recommendedName>
        <fullName evidence="4">Hybrid sensor histidine kinase/response regulator</fullName>
    </recommendedName>
</protein>
<evidence type="ECO:0008006" key="4">
    <source>
        <dbReference type="Google" id="ProtNLM"/>
    </source>
</evidence>
<keyword evidence="1" id="KW-0812">Transmembrane</keyword>
<proteinExistence type="predicted"/>
<accession>A0A927B1Y1</accession>
<dbReference type="Pfam" id="PF07494">
    <property type="entry name" value="Reg_prop"/>
    <property type="match status" value="1"/>
</dbReference>
<dbReference type="Gene3D" id="2.130.10.10">
    <property type="entry name" value="YVTN repeat-like/Quinoprotein amine dehydrogenase"/>
    <property type="match status" value="1"/>
</dbReference>
<dbReference type="InterPro" id="IPR011110">
    <property type="entry name" value="Reg_prop"/>
</dbReference>
<dbReference type="AlphaFoldDB" id="A0A927B1Y1"/>
<feature type="transmembrane region" description="Helical" evidence="1">
    <location>
        <begin position="21"/>
        <end position="43"/>
    </location>
</feature>
<evidence type="ECO:0000313" key="2">
    <source>
        <dbReference type="EMBL" id="MBD2753913.1"/>
    </source>
</evidence>
<dbReference type="EMBL" id="JACXAA010000004">
    <property type="protein sequence ID" value="MBD2753913.1"/>
    <property type="molecule type" value="Genomic_DNA"/>
</dbReference>
<dbReference type="RefSeq" id="WP_191039553.1">
    <property type="nucleotide sequence ID" value="NZ_JACXAA010000004.1"/>
</dbReference>
<gene>
    <name evidence="2" type="ORF">IC230_13485</name>
</gene>
<sequence length="140" mass="15746">MTRNHLGQAFISTHLDRKHGLLLWIRQALAGLCLLLGVTAPFISPQAQPVRKPIRVLTTKEGLPQSFVSGMVQDAAGFVWVGTRNGLARYDGRQFVAFHYDQRDSTSLSSEVIIHLLPDQQKTIWIEYESGELDQFSPRS</sequence>
<keyword evidence="1" id="KW-1133">Transmembrane helix</keyword>
<dbReference type="Proteomes" id="UP000653797">
    <property type="component" value="Unassembled WGS sequence"/>
</dbReference>
<reference evidence="2" key="1">
    <citation type="submission" date="2020-09" db="EMBL/GenBank/DDBJ databases">
        <authorList>
            <person name="Kim M.K."/>
        </authorList>
    </citation>
    <scope>NUCLEOTIDE SEQUENCE</scope>
    <source>
        <strain evidence="2">BT704</strain>
    </source>
</reference>
<comment type="caution">
    <text evidence="2">The sequence shown here is derived from an EMBL/GenBank/DDBJ whole genome shotgun (WGS) entry which is preliminary data.</text>
</comment>
<name>A0A927B1Y1_9BACT</name>
<dbReference type="InterPro" id="IPR015943">
    <property type="entry name" value="WD40/YVTN_repeat-like_dom_sf"/>
</dbReference>
<keyword evidence="3" id="KW-1185">Reference proteome</keyword>
<evidence type="ECO:0000313" key="3">
    <source>
        <dbReference type="Proteomes" id="UP000653797"/>
    </source>
</evidence>
<keyword evidence="1" id="KW-0472">Membrane</keyword>